<dbReference type="PANTHER" id="PTHR23235:SF120">
    <property type="entry name" value="KRUPPEL-LIKE FACTOR 15"/>
    <property type="match status" value="1"/>
</dbReference>
<accession>A0A9P7YHY5</accession>
<feature type="domain" description="C2H2-type" evidence="7">
    <location>
        <begin position="125"/>
        <end position="152"/>
    </location>
</feature>
<feature type="compositionally biased region" description="Low complexity" evidence="6">
    <location>
        <begin position="46"/>
        <end position="59"/>
    </location>
</feature>
<evidence type="ECO:0000256" key="5">
    <source>
        <dbReference type="PROSITE-ProRule" id="PRU00042"/>
    </source>
</evidence>
<evidence type="ECO:0000256" key="4">
    <source>
        <dbReference type="ARBA" id="ARBA00022833"/>
    </source>
</evidence>
<dbReference type="GO" id="GO:0000981">
    <property type="term" value="F:DNA-binding transcription factor activity, RNA polymerase II-specific"/>
    <property type="evidence" value="ECO:0007669"/>
    <property type="project" value="TreeGrafter"/>
</dbReference>
<dbReference type="Gene3D" id="3.30.160.60">
    <property type="entry name" value="Classic Zinc Finger"/>
    <property type="match status" value="2"/>
</dbReference>
<dbReference type="SMART" id="SM00355">
    <property type="entry name" value="ZnF_C2H2"/>
    <property type="match status" value="2"/>
</dbReference>
<dbReference type="InterPro" id="IPR013087">
    <property type="entry name" value="Znf_C2H2_type"/>
</dbReference>
<evidence type="ECO:0000259" key="7">
    <source>
        <dbReference type="PROSITE" id="PS50157"/>
    </source>
</evidence>
<dbReference type="AlphaFoldDB" id="A0A9P7YHY5"/>
<evidence type="ECO:0000313" key="9">
    <source>
        <dbReference type="Proteomes" id="UP000824998"/>
    </source>
</evidence>
<reference evidence="8" key="1">
    <citation type="journal article" date="2021" name="IMA Fungus">
        <title>Genomic characterization of three marine fungi, including Emericellopsis atlantica sp. nov. with signatures of a generalist lifestyle and marine biomass degradation.</title>
        <authorList>
            <person name="Hagestad O.C."/>
            <person name="Hou L."/>
            <person name="Andersen J.H."/>
            <person name="Hansen E.H."/>
            <person name="Altermark B."/>
            <person name="Li C."/>
            <person name="Kuhnert E."/>
            <person name="Cox R.J."/>
            <person name="Crous P.W."/>
            <person name="Spatafora J.W."/>
            <person name="Lail K."/>
            <person name="Amirebrahimi M."/>
            <person name="Lipzen A."/>
            <person name="Pangilinan J."/>
            <person name="Andreopoulos W."/>
            <person name="Hayes R.D."/>
            <person name="Ng V."/>
            <person name="Grigoriev I.V."/>
            <person name="Jackson S.A."/>
            <person name="Sutton T.D.S."/>
            <person name="Dobson A.D.W."/>
            <person name="Rama T."/>
        </authorList>
    </citation>
    <scope>NUCLEOTIDE SEQUENCE</scope>
    <source>
        <strain evidence="8">TRa018bII</strain>
    </source>
</reference>
<dbReference type="InterPro" id="IPR036236">
    <property type="entry name" value="Znf_C2H2_sf"/>
</dbReference>
<name>A0A9P7YHY5_9HELO</name>
<evidence type="ECO:0000256" key="3">
    <source>
        <dbReference type="ARBA" id="ARBA00022771"/>
    </source>
</evidence>
<evidence type="ECO:0000256" key="2">
    <source>
        <dbReference type="ARBA" id="ARBA00022737"/>
    </source>
</evidence>
<proteinExistence type="predicted"/>
<dbReference type="Proteomes" id="UP000824998">
    <property type="component" value="Unassembled WGS sequence"/>
</dbReference>
<evidence type="ECO:0000256" key="1">
    <source>
        <dbReference type="ARBA" id="ARBA00022723"/>
    </source>
</evidence>
<feature type="domain" description="C2H2-type" evidence="7">
    <location>
        <begin position="95"/>
        <end position="124"/>
    </location>
</feature>
<evidence type="ECO:0000256" key="6">
    <source>
        <dbReference type="SAM" id="MobiDB-lite"/>
    </source>
</evidence>
<dbReference type="PROSITE" id="PS00028">
    <property type="entry name" value="ZINC_FINGER_C2H2_1"/>
    <property type="match status" value="2"/>
</dbReference>
<dbReference type="Pfam" id="PF00096">
    <property type="entry name" value="zf-C2H2"/>
    <property type="match status" value="2"/>
</dbReference>
<keyword evidence="2" id="KW-0677">Repeat</keyword>
<keyword evidence="1" id="KW-0479">Metal-binding</keyword>
<sequence>MVGNVPYFIPAYTECRSASITPSKPAQMRLPLFEGLPSSVALHRVQSQPSPQSAVSSSATRLRQRQVKREDRVKKDQVCRILNTCSIVVEKESTHQCLVEGCGKRFKRREHLKRHERTHANTESFICEFCRKIFNRSDNLKQHLKIHMNPKKKAARTDYYPEARLVFEAMSSKKRRNQSSRS</sequence>
<feature type="region of interest" description="Disordered" evidence="6">
    <location>
        <begin position="46"/>
        <end position="68"/>
    </location>
</feature>
<dbReference type="PANTHER" id="PTHR23235">
    <property type="entry name" value="KRUEPPEL-LIKE TRANSCRIPTION FACTOR"/>
    <property type="match status" value="1"/>
</dbReference>
<protein>
    <recommendedName>
        <fullName evidence="7">C2H2-type domain-containing protein</fullName>
    </recommendedName>
</protein>
<dbReference type="EMBL" id="MU251485">
    <property type="protein sequence ID" value="KAG9233816.1"/>
    <property type="molecule type" value="Genomic_DNA"/>
</dbReference>
<keyword evidence="4" id="KW-0862">Zinc</keyword>
<dbReference type="SUPFAM" id="SSF57667">
    <property type="entry name" value="beta-beta-alpha zinc fingers"/>
    <property type="match status" value="1"/>
</dbReference>
<comment type="caution">
    <text evidence="8">The sequence shown here is derived from an EMBL/GenBank/DDBJ whole genome shotgun (WGS) entry which is preliminary data.</text>
</comment>
<dbReference type="FunFam" id="3.30.160.60:FF:000100">
    <property type="entry name" value="Zinc finger 45-like"/>
    <property type="match status" value="1"/>
</dbReference>
<dbReference type="OrthoDB" id="654211at2759"/>
<keyword evidence="3 5" id="KW-0863">Zinc-finger</keyword>
<dbReference type="GO" id="GO:0000978">
    <property type="term" value="F:RNA polymerase II cis-regulatory region sequence-specific DNA binding"/>
    <property type="evidence" value="ECO:0007669"/>
    <property type="project" value="TreeGrafter"/>
</dbReference>
<evidence type="ECO:0000313" key="8">
    <source>
        <dbReference type="EMBL" id="KAG9233816.1"/>
    </source>
</evidence>
<dbReference type="GO" id="GO:0008270">
    <property type="term" value="F:zinc ion binding"/>
    <property type="evidence" value="ECO:0007669"/>
    <property type="project" value="UniProtKB-KW"/>
</dbReference>
<gene>
    <name evidence="8" type="ORF">BJ875DRAFT_463215</name>
</gene>
<dbReference type="PROSITE" id="PS50157">
    <property type="entry name" value="ZINC_FINGER_C2H2_2"/>
    <property type="match status" value="2"/>
</dbReference>
<organism evidence="8 9">
    <name type="scientific">Amylocarpus encephaloides</name>
    <dbReference type="NCBI Taxonomy" id="45428"/>
    <lineage>
        <taxon>Eukaryota</taxon>
        <taxon>Fungi</taxon>
        <taxon>Dikarya</taxon>
        <taxon>Ascomycota</taxon>
        <taxon>Pezizomycotina</taxon>
        <taxon>Leotiomycetes</taxon>
        <taxon>Helotiales</taxon>
        <taxon>Helotiales incertae sedis</taxon>
        <taxon>Amylocarpus</taxon>
    </lineage>
</organism>
<keyword evidence="9" id="KW-1185">Reference proteome</keyword>